<sequence>MWPRGNREGSRCFRRAAITICIDEIGDSAVLDEKMERDPVSTRTHVPAADRARRCGDEREREKQGEGDRVREREKKRGHGRRPQQRQAAAAEAPSSRKDSAGAPCWPPHPPSTEAGSAAPPGASPSSAGIYRGFIEHQQKIIIGCRREHWPDTGGTSRLSPRRHVRVVLWIKRGDCHPAGPSYSSASPCSAACCPRMGDLSSSCCV</sequence>
<gene>
    <name evidence="2" type="ORF">PLEPLA_LOCUS4220</name>
</gene>
<organism evidence="2 3">
    <name type="scientific">Pleuronectes platessa</name>
    <name type="common">European plaice</name>
    <dbReference type="NCBI Taxonomy" id="8262"/>
    <lineage>
        <taxon>Eukaryota</taxon>
        <taxon>Metazoa</taxon>
        <taxon>Chordata</taxon>
        <taxon>Craniata</taxon>
        <taxon>Vertebrata</taxon>
        <taxon>Euteleostomi</taxon>
        <taxon>Actinopterygii</taxon>
        <taxon>Neopterygii</taxon>
        <taxon>Teleostei</taxon>
        <taxon>Neoteleostei</taxon>
        <taxon>Acanthomorphata</taxon>
        <taxon>Carangaria</taxon>
        <taxon>Pleuronectiformes</taxon>
        <taxon>Pleuronectoidei</taxon>
        <taxon>Pleuronectidae</taxon>
        <taxon>Pleuronectes</taxon>
    </lineage>
</organism>
<comment type="caution">
    <text evidence="2">The sequence shown here is derived from an EMBL/GenBank/DDBJ whole genome shotgun (WGS) entry which is preliminary data.</text>
</comment>
<evidence type="ECO:0000256" key="1">
    <source>
        <dbReference type="SAM" id="MobiDB-lite"/>
    </source>
</evidence>
<feature type="compositionally biased region" description="Low complexity" evidence="1">
    <location>
        <begin position="112"/>
        <end position="129"/>
    </location>
</feature>
<evidence type="ECO:0000313" key="3">
    <source>
        <dbReference type="Proteomes" id="UP001153269"/>
    </source>
</evidence>
<accession>A0A9N7TQS7</accession>
<proteinExistence type="predicted"/>
<feature type="compositionally biased region" description="Basic and acidic residues" evidence="1">
    <location>
        <begin position="48"/>
        <end position="75"/>
    </location>
</feature>
<evidence type="ECO:0000313" key="2">
    <source>
        <dbReference type="EMBL" id="CAB1416429.1"/>
    </source>
</evidence>
<protein>
    <submittedName>
        <fullName evidence="2">Uncharacterized protein</fullName>
    </submittedName>
</protein>
<dbReference type="Proteomes" id="UP001153269">
    <property type="component" value="Unassembled WGS sequence"/>
</dbReference>
<feature type="region of interest" description="Disordered" evidence="1">
    <location>
        <begin position="36"/>
        <end position="129"/>
    </location>
</feature>
<reference evidence="2" key="1">
    <citation type="submission" date="2020-03" db="EMBL/GenBank/DDBJ databases">
        <authorList>
            <person name="Weist P."/>
        </authorList>
    </citation>
    <scope>NUCLEOTIDE SEQUENCE</scope>
</reference>
<feature type="compositionally biased region" description="Low complexity" evidence="1">
    <location>
        <begin position="85"/>
        <end position="94"/>
    </location>
</feature>
<dbReference type="AlphaFoldDB" id="A0A9N7TQS7"/>
<keyword evidence="3" id="KW-1185">Reference proteome</keyword>
<dbReference type="EMBL" id="CADEAL010000208">
    <property type="protein sequence ID" value="CAB1416429.1"/>
    <property type="molecule type" value="Genomic_DNA"/>
</dbReference>
<name>A0A9N7TQS7_PLEPL</name>